<evidence type="ECO:0000313" key="2">
    <source>
        <dbReference type="Proteomes" id="UP000639772"/>
    </source>
</evidence>
<reference evidence="1 2" key="1">
    <citation type="journal article" date="2020" name="Nat. Food">
        <title>A phased Vanilla planifolia genome enables genetic improvement of flavour and production.</title>
        <authorList>
            <person name="Hasing T."/>
            <person name="Tang H."/>
            <person name="Brym M."/>
            <person name="Khazi F."/>
            <person name="Huang T."/>
            <person name="Chambers A.H."/>
        </authorList>
    </citation>
    <scope>NUCLEOTIDE SEQUENCE [LARGE SCALE GENOMIC DNA]</scope>
    <source>
        <tissue evidence="1">Leaf</tissue>
    </source>
</reference>
<accession>A0A835QPR9</accession>
<gene>
    <name evidence="1" type="ORF">HPP92_014587</name>
</gene>
<comment type="caution">
    <text evidence="1">The sequence shown here is derived from an EMBL/GenBank/DDBJ whole genome shotgun (WGS) entry which is preliminary data.</text>
</comment>
<evidence type="ECO:0000313" key="1">
    <source>
        <dbReference type="EMBL" id="KAG0474901.1"/>
    </source>
</evidence>
<name>A0A835QPR9_VANPL</name>
<dbReference type="AlphaFoldDB" id="A0A835QPR9"/>
<protein>
    <submittedName>
        <fullName evidence="1">Uncharacterized protein</fullName>
    </submittedName>
</protein>
<organism evidence="1 2">
    <name type="scientific">Vanilla planifolia</name>
    <name type="common">Vanilla</name>
    <dbReference type="NCBI Taxonomy" id="51239"/>
    <lineage>
        <taxon>Eukaryota</taxon>
        <taxon>Viridiplantae</taxon>
        <taxon>Streptophyta</taxon>
        <taxon>Embryophyta</taxon>
        <taxon>Tracheophyta</taxon>
        <taxon>Spermatophyta</taxon>
        <taxon>Magnoliopsida</taxon>
        <taxon>Liliopsida</taxon>
        <taxon>Asparagales</taxon>
        <taxon>Orchidaceae</taxon>
        <taxon>Vanilloideae</taxon>
        <taxon>Vanilleae</taxon>
        <taxon>Vanilla</taxon>
    </lineage>
</organism>
<dbReference type="EMBL" id="JADCNM010000007">
    <property type="protein sequence ID" value="KAG0474901.1"/>
    <property type="molecule type" value="Genomic_DNA"/>
</dbReference>
<dbReference type="Proteomes" id="UP000639772">
    <property type="component" value="Chromosome 7"/>
</dbReference>
<proteinExistence type="predicted"/>
<sequence>MTLVCLIQCFEDREEKTMDAEMPSVKYEPTEEKEIGSTCFGMSQPASFVGSSEPKIDERPDVCIANISSGATSKTHSIINVGDPNNDDPLLALKKKDKEVESQTSEITNWWLGGGGVYYGARD</sequence>